<dbReference type="InterPro" id="IPR036047">
    <property type="entry name" value="F-box-like_dom_sf"/>
</dbReference>
<dbReference type="InterPro" id="IPR001810">
    <property type="entry name" value="F-box_dom"/>
</dbReference>
<accession>A0A9R0KDR6</accession>
<dbReference type="SUPFAM" id="SSF50965">
    <property type="entry name" value="Galactose oxidase, central domain"/>
    <property type="match status" value="1"/>
</dbReference>
<dbReference type="InterPro" id="IPR011043">
    <property type="entry name" value="Gal_Oxase/kelch_b-propeller"/>
</dbReference>
<dbReference type="PANTHER" id="PTHR31672:SF13">
    <property type="entry name" value="F-BOX PROTEIN CPR30-LIKE"/>
    <property type="match status" value="1"/>
</dbReference>
<keyword evidence="2" id="KW-1185">Reference proteome</keyword>
<name>A0A9R0KDR6_SPIOL</name>
<dbReference type="NCBIfam" id="TIGR01640">
    <property type="entry name" value="F_box_assoc_1"/>
    <property type="match status" value="1"/>
</dbReference>
<dbReference type="KEGG" id="soe:110806090"/>
<organism evidence="2 3">
    <name type="scientific">Spinacia oleracea</name>
    <name type="common">Spinach</name>
    <dbReference type="NCBI Taxonomy" id="3562"/>
    <lineage>
        <taxon>Eukaryota</taxon>
        <taxon>Viridiplantae</taxon>
        <taxon>Streptophyta</taxon>
        <taxon>Embryophyta</taxon>
        <taxon>Tracheophyta</taxon>
        <taxon>Spermatophyta</taxon>
        <taxon>Magnoliopsida</taxon>
        <taxon>eudicotyledons</taxon>
        <taxon>Gunneridae</taxon>
        <taxon>Pentapetalae</taxon>
        <taxon>Caryophyllales</taxon>
        <taxon>Chenopodiaceae</taxon>
        <taxon>Chenopodioideae</taxon>
        <taxon>Anserineae</taxon>
        <taxon>Spinacia</taxon>
    </lineage>
</organism>
<dbReference type="AlphaFoldDB" id="A0A9R0KDR6"/>
<dbReference type="RefSeq" id="XP_021867420.1">
    <property type="nucleotide sequence ID" value="XM_022011728.1"/>
</dbReference>
<gene>
    <name evidence="3 4" type="primary">LOC110806090</name>
</gene>
<evidence type="ECO:0000259" key="1">
    <source>
        <dbReference type="PROSITE" id="PS50181"/>
    </source>
</evidence>
<reference evidence="2" key="1">
    <citation type="journal article" date="2021" name="Nat. Commun.">
        <title>Genomic analyses provide insights into spinach domestication and the genetic basis of agronomic traits.</title>
        <authorList>
            <person name="Cai X."/>
            <person name="Sun X."/>
            <person name="Xu C."/>
            <person name="Sun H."/>
            <person name="Wang X."/>
            <person name="Ge C."/>
            <person name="Zhang Z."/>
            <person name="Wang Q."/>
            <person name="Fei Z."/>
            <person name="Jiao C."/>
            <person name="Wang Q."/>
        </authorList>
    </citation>
    <scope>NUCLEOTIDE SEQUENCE [LARGE SCALE GENOMIC DNA]</scope>
    <source>
        <strain evidence="2">cv. Varoflay</strain>
    </source>
</reference>
<dbReference type="InterPro" id="IPR006527">
    <property type="entry name" value="F-box-assoc_dom_typ1"/>
</dbReference>
<dbReference type="InterPro" id="IPR050796">
    <property type="entry name" value="SCF_F-box_component"/>
</dbReference>
<dbReference type="RefSeq" id="XP_056682850.1">
    <property type="nucleotide sequence ID" value="XM_056826872.1"/>
</dbReference>
<feature type="domain" description="F-box" evidence="1">
    <location>
        <begin position="1"/>
        <end position="43"/>
    </location>
</feature>
<protein>
    <submittedName>
        <fullName evidence="4">F-box protein CPR1-like</fullName>
    </submittedName>
    <submittedName>
        <fullName evidence="3">F-box protein CPR30-like</fullName>
    </submittedName>
</protein>
<evidence type="ECO:0000313" key="3">
    <source>
        <dbReference type="RefSeq" id="XP_021867420.1"/>
    </source>
</evidence>
<dbReference type="GeneID" id="110806090"/>
<dbReference type="Pfam" id="PF07734">
    <property type="entry name" value="FBA_1"/>
    <property type="match status" value="1"/>
</dbReference>
<dbReference type="Proteomes" id="UP000813463">
    <property type="component" value="Chromosome 4"/>
</dbReference>
<dbReference type="OrthoDB" id="591557at2759"/>
<proteinExistence type="predicted"/>
<evidence type="ECO:0000313" key="4">
    <source>
        <dbReference type="RefSeq" id="XP_056682850.1"/>
    </source>
</evidence>
<dbReference type="SUPFAM" id="SSF81383">
    <property type="entry name" value="F-box domain"/>
    <property type="match status" value="1"/>
</dbReference>
<reference evidence="3" key="2">
    <citation type="submission" date="2025-04" db="UniProtKB">
        <authorList>
            <consortium name="RefSeq"/>
        </authorList>
    </citation>
    <scope>IDENTIFICATION</scope>
    <source>
        <tissue evidence="4">Leaf</tissue>
    </source>
</reference>
<dbReference type="Pfam" id="PF00646">
    <property type="entry name" value="F-box"/>
    <property type="match status" value="1"/>
</dbReference>
<dbReference type="CDD" id="cd22157">
    <property type="entry name" value="F-box_AtFBW1-like"/>
    <property type="match status" value="1"/>
</dbReference>
<sequence>MATFPTEIIAEILSRTPVKSLLRFKCVCKSWNSLIKCPNFIKLHLNQTLISNSDRYLLKASLDAPFYYAELDLHPHHLSFTELDHPHEYEEIELFGTCNGVVCISDYEKIDVFVYNPLTKSHRKLPAKQIPDPENDVVLFGFGYDSQNDDYKVLRIIQGYICRKRCYDGAQLYSLNKNSWKSVQGIPKSYYLPYADGHGVLVNEGLHFIVSSDELDLQQRKRIANFDLRTEKFSLIECPKHDEKSKTKWDYLEFHIRKLGGCLSVMVVYLTKRYAHVPLDDDDRRNRVFERADLWVMREHGNQDSWVKQFSISELVAYGSSFTSINPLVYSKDGRRVLIEIDCFEVGWYDPESKLYEKLTPLGLPNTYFDTGCIMGSLVSVEYKGHPEIQSGTFPRKNKKNNKGPDNFLSVGFKLKL</sequence>
<evidence type="ECO:0000313" key="2">
    <source>
        <dbReference type="Proteomes" id="UP000813463"/>
    </source>
</evidence>
<dbReference type="PROSITE" id="PS50181">
    <property type="entry name" value="FBOX"/>
    <property type="match status" value="1"/>
</dbReference>
<dbReference type="Gene3D" id="1.20.1280.50">
    <property type="match status" value="1"/>
</dbReference>
<dbReference type="InterPro" id="IPR017451">
    <property type="entry name" value="F-box-assoc_interact_dom"/>
</dbReference>
<dbReference type="PANTHER" id="PTHR31672">
    <property type="entry name" value="BNACNNG10540D PROTEIN"/>
    <property type="match status" value="1"/>
</dbReference>
<dbReference type="SMART" id="SM00256">
    <property type="entry name" value="FBOX"/>
    <property type="match status" value="1"/>
</dbReference>